<dbReference type="Gene3D" id="3.40.50.150">
    <property type="entry name" value="Vaccinia Virus protein VP39"/>
    <property type="match status" value="1"/>
</dbReference>
<dbReference type="InterPro" id="IPR013216">
    <property type="entry name" value="Methyltransf_11"/>
</dbReference>
<evidence type="ECO:0000313" key="3">
    <source>
        <dbReference type="Proteomes" id="UP001596022"/>
    </source>
</evidence>
<keyword evidence="2" id="KW-0808">Transferase</keyword>
<organism evidence="2 3">
    <name type="scientific">Camelliibacillus cellulosilyticus</name>
    <dbReference type="NCBI Taxonomy" id="2174486"/>
    <lineage>
        <taxon>Bacteria</taxon>
        <taxon>Bacillati</taxon>
        <taxon>Bacillota</taxon>
        <taxon>Bacilli</taxon>
        <taxon>Bacillales</taxon>
        <taxon>Sporolactobacillaceae</taxon>
        <taxon>Camelliibacillus</taxon>
    </lineage>
</organism>
<dbReference type="InterPro" id="IPR029063">
    <property type="entry name" value="SAM-dependent_MTases_sf"/>
</dbReference>
<dbReference type="Proteomes" id="UP001596022">
    <property type="component" value="Unassembled WGS sequence"/>
</dbReference>
<gene>
    <name evidence="2" type="ORF">ACFO4N_12230</name>
</gene>
<evidence type="ECO:0000259" key="1">
    <source>
        <dbReference type="Pfam" id="PF08241"/>
    </source>
</evidence>
<dbReference type="GO" id="GO:0008168">
    <property type="term" value="F:methyltransferase activity"/>
    <property type="evidence" value="ECO:0007669"/>
    <property type="project" value="UniProtKB-KW"/>
</dbReference>
<dbReference type="GO" id="GO:0032259">
    <property type="term" value="P:methylation"/>
    <property type="evidence" value="ECO:0007669"/>
    <property type="project" value="UniProtKB-KW"/>
</dbReference>
<protein>
    <submittedName>
        <fullName evidence="2">Class I SAM-dependent methyltransferase</fullName>
        <ecNumber evidence="2">2.1.1.-</ecNumber>
    </submittedName>
</protein>
<dbReference type="EMBL" id="JBHSFW010000009">
    <property type="protein sequence ID" value="MFC4619480.1"/>
    <property type="molecule type" value="Genomic_DNA"/>
</dbReference>
<proteinExistence type="predicted"/>
<name>A0ABV9GRZ9_9BACL</name>
<comment type="caution">
    <text evidence="2">The sequence shown here is derived from an EMBL/GenBank/DDBJ whole genome shotgun (WGS) entry which is preliminary data.</text>
</comment>
<evidence type="ECO:0000313" key="2">
    <source>
        <dbReference type="EMBL" id="MFC4619480.1"/>
    </source>
</evidence>
<reference evidence="3" key="1">
    <citation type="journal article" date="2019" name="Int. J. Syst. Evol. Microbiol.">
        <title>The Global Catalogue of Microorganisms (GCM) 10K type strain sequencing project: providing services to taxonomists for standard genome sequencing and annotation.</title>
        <authorList>
            <consortium name="The Broad Institute Genomics Platform"/>
            <consortium name="The Broad Institute Genome Sequencing Center for Infectious Disease"/>
            <person name="Wu L."/>
            <person name="Ma J."/>
        </authorList>
    </citation>
    <scope>NUCLEOTIDE SEQUENCE [LARGE SCALE GENOMIC DNA]</scope>
    <source>
        <strain evidence="3">CGMCC 1.16306</strain>
    </source>
</reference>
<dbReference type="Pfam" id="PF08241">
    <property type="entry name" value="Methyltransf_11"/>
    <property type="match status" value="1"/>
</dbReference>
<feature type="domain" description="Methyltransferase type 11" evidence="1">
    <location>
        <begin position="43"/>
        <end position="123"/>
    </location>
</feature>
<accession>A0ABV9GRZ9</accession>
<dbReference type="SUPFAM" id="SSF53335">
    <property type="entry name" value="S-adenosyl-L-methionine-dependent methyltransferases"/>
    <property type="match status" value="1"/>
</dbReference>
<dbReference type="EC" id="2.1.1.-" evidence="2"/>
<sequence length="269" mass="30252">MKAIDSPAFNYDKHGQKYSWHRRTDPRIAEYVYQALGSAQTVLNVGAGAGSYEPEDRYVAAVEPSSVMRSQRQQAGKVPAVIGTADALPFDDDAFDASMAMVTVHHWSDINKGLHELRRVTRGQVLIMTFDPDALDDFWNADYFPELIEVERSRYPKIAAITEALGGTCDVQKIPVPLDCVDGFQEAFYGRPEAFLEKEVRSAQSAWGFLSEGLEEKLVKRLADDLVSGVWDKKYGDYRTKPHFTCALRLIIASRSIKQYVLNCGWHLP</sequence>
<dbReference type="RefSeq" id="WP_376846578.1">
    <property type="nucleotide sequence ID" value="NZ_JBHSFW010000009.1"/>
</dbReference>
<keyword evidence="3" id="KW-1185">Reference proteome</keyword>
<keyword evidence="2" id="KW-0489">Methyltransferase</keyword>